<dbReference type="EMBL" id="JAHKNI010000007">
    <property type="protein sequence ID" value="MBU3064223.1"/>
    <property type="molecule type" value="Genomic_DNA"/>
</dbReference>
<dbReference type="Gene3D" id="3.40.1660.10">
    <property type="entry name" value="EreA-like (biosynthetic domain)"/>
    <property type="match status" value="1"/>
</dbReference>
<dbReference type="Proteomes" id="UP000733379">
    <property type="component" value="Unassembled WGS sequence"/>
</dbReference>
<reference evidence="1 2" key="1">
    <citation type="submission" date="2021-06" db="EMBL/GenBank/DDBJ databases">
        <title>Actinomycetes sequencing.</title>
        <authorList>
            <person name="Shan Q."/>
        </authorList>
    </citation>
    <scope>NUCLEOTIDE SEQUENCE [LARGE SCALE GENOMIC DNA]</scope>
    <source>
        <strain evidence="1 2">NEAU-G5</strain>
    </source>
</reference>
<dbReference type="InterPro" id="IPR052036">
    <property type="entry name" value="Hydrolase/PRTase-associated"/>
</dbReference>
<keyword evidence="2" id="KW-1185">Reference proteome</keyword>
<dbReference type="PANTHER" id="PTHR31299">
    <property type="entry name" value="ESTERASE, PUTATIVE (AFU_ORTHOLOGUE AFUA_1G05850)-RELATED"/>
    <property type="match status" value="1"/>
</dbReference>
<protein>
    <submittedName>
        <fullName evidence="1">Erythromycin esterase family protein</fullName>
    </submittedName>
</protein>
<dbReference type="PANTHER" id="PTHR31299:SF0">
    <property type="entry name" value="ESTERASE, PUTATIVE (AFU_ORTHOLOGUE AFUA_1G05850)-RELATED"/>
    <property type="match status" value="1"/>
</dbReference>
<evidence type="ECO:0000313" key="2">
    <source>
        <dbReference type="Proteomes" id="UP000733379"/>
    </source>
</evidence>
<evidence type="ECO:0000313" key="1">
    <source>
        <dbReference type="EMBL" id="MBU3064223.1"/>
    </source>
</evidence>
<accession>A0ABS6B262</accession>
<comment type="caution">
    <text evidence="1">The sequence shown here is derived from an EMBL/GenBank/DDBJ whole genome shotgun (WGS) entry which is preliminary data.</text>
</comment>
<sequence>MNVTTDSSAHPATLGDYPAPRPLDDAALDHIALSLSAASVVGIGESTRFAQETFAARAALFRILVQHHGFRTLALQDSSTIGAAMDQFVLTGEGSAAAVLGAAWRPWRTAEMAAALEWIRDFNRDHAQDPVRIIGIKPAQAGPDDYDAVAAAVRTHASDRLPELSSHLDVIRTAHTLDEHVQRANGTHPGRRFADHAHDAAALLDALPTIPADARDRMRLIVEFHENSVAGRGSFVGDDAVWAETIIEHHRRTDLRTVLWDGIAHTSASGPDFGLTAGDGDNVSIGSVLREHFGPAYASVAIGFHHGNLGVAEVPAPAPDLVDAALGESALPALWMDLRTTPVPRPAALRTISGVYTPASDAAGRITVGSLSGAFDILIHFREVTPVHWLP</sequence>
<gene>
    <name evidence="1" type="ORF">KO481_22155</name>
</gene>
<name>A0ABS6B262_9NOCA</name>
<proteinExistence type="predicted"/>
<dbReference type="Gene3D" id="3.30.1870.10">
    <property type="entry name" value="EreA-like, domain 2"/>
    <property type="match status" value="1"/>
</dbReference>
<dbReference type="CDD" id="cd14728">
    <property type="entry name" value="Ere-like"/>
    <property type="match status" value="1"/>
</dbReference>
<dbReference type="RefSeq" id="WP_215919291.1">
    <property type="nucleotide sequence ID" value="NZ_JAHKNI010000007.1"/>
</dbReference>
<dbReference type="SUPFAM" id="SSF159501">
    <property type="entry name" value="EreA/ChaN-like"/>
    <property type="match status" value="1"/>
</dbReference>
<dbReference type="Pfam" id="PF05139">
    <property type="entry name" value="Erythro_esteras"/>
    <property type="match status" value="1"/>
</dbReference>
<dbReference type="InterPro" id="IPR007815">
    <property type="entry name" value="Emycin_Estase"/>
</dbReference>
<organism evidence="1 2">
    <name type="scientific">Nocardia albiluteola</name>
    <dbReference type="NCBI Taxonomy" id="2842303"/>
    <lineage>
        <taxon>Bacteria</taxon>
        <taxon>Bacillati</taxon>
        <taxon>Actinomycetota</taxon>
        <taxon>Actinomycetes</taxon>
        <taxon>Mycobacteriales</taxon>
        <taxon>Nocardiaceae</taxon>
        <taxon>Nocardia</taxon>
    </lineage>
</organism>
<dbReference type="Gene3D" id="1.20.1440.30">
    <property type="entry name" value="Biosynthetic Protein domain"/>
    <property type="match status" value="1"/>
</dbReference>